<name>A0A914C9G8_9BILA</name>
<dbReference type="SUPFAM" id="SSF46934">
    <property type="entry name" value="UBA-like"/>
    <property type="match status" value="1"/>
</dbReference>
<dbReference type="InterPro" id="IPR009060">
    <property type="entry name" value="UBA-like_sf"/>
</dbReference>
<evidence type="ECO:0000259" key="1">
    <source>
        <dbReference type="PROSITE" id="PS50030"/>
    </source>
</evidence>
<evidence type="ECO:0000313" key="3">
    <source>
        <dbReference type="WBParaSite" id="ACRNAN_Path_643.g2404.t1"/>
    </source>
</evidence>
<dbReference type="Gene3D" id="1.10.8.10">
    <property type="entry name" value="DNA helicase RuvA subunit, C-terminal domain"/>
    <property type="match status" value="1"/>
</dbReference>
<reference evidence="3" key="1">
    <citation type="submission" date="2022-11" db="UniProtKB">
        <authorList>
            <consortium name="WormBaseParasite"/>
        </authorList>
    </citation>
    <scope>IDENTIFICATION</scope>
</reference>
<organism evidence="2 3">
    <name type="scientific">Acrobeloides nanus</name>
    <dbReference type="NCBI Taxonomy" id="290746"/>
    <lineage>
        <taxon>Eukaryota</taxon>
        <taxon>Metazoa</taxon>
        <taxon>Ecdysozoa</taxon>
        <taxon>Nematoda</taxon>
        <taxon>Chromadorea</taxon>
        <taxon>Rhabditida</taxon>
        <taxon>Tylenchina</taxon>
        <taxon>Cephalobomorpha</taxon>
        <taxon>Cephaloboidea</taxon>
        <taxon>Cephalobidae</taxon>
        <taxon>Acrobeloides</taxon>
    </lineage>
</organism>
<feature type="domain" description="UBA" evidence="1">
    <location>
        <begin position="236"/>
        <end position="281"/>
    </location>
</feature>
<dbReference type="AlphaFoldDB" id="A0A914C9G8"/>
<dbReference type="PROSITE" id="PS50030">
    <property type="entry name" value="UBA"/>
    <property type="match status" value="1"/>
</dbReference>
<evidence type="ECO:0000313" key="2">
    <source>
        <dbReference type="Proteomes" id="UP000887540"/>
    </source>
</evidence>
<dbReference type="InterPro" id="IPR015940">
    <property type="entry name" value="UBA"/>
</dbReference>
<proteinExistence type="predicted"/>
<dbReference type="Proteomes" id="UP000887540">
    <property type="component" value="Unplaced"/>
</dbReference>
<dbReference type="Pfam" id="PF00627">
    <property type="entry name" value="UBA"/>
    <property type="match status" value="1"/>
</dbReference>
<dbReference type="SMART" id="SM00165">
    <property type="entry name" value="UBA"/>
    <property type="match status" value="1"/>
</dbReference>
<sequence>MVNVTVFGTKEQEFPDVNVNQTIEELLDGLSLNGSDFGIIYYGRTLKRDQVISELPGLKPNHKLYIICQKAKVPETPVLLPTKAKEVAKECLYRLENLQPYEEEKLLSYIYDKNYKANLLKDFRPLINRDMHIMNALNDFSCIKASIGEENFVTEHPNFAVIVKSMLDKIVVSIPTTSWFANQPGNAVRRQAPAMNASPLITPEMLRNALNVALLPTPPVQPNQNVATSGGGNAANQTQRNYAAQLEQLREFGFSDDNENLIALEACDGNVDQALELIITMRENPSDA</sequence>
<accession>A0A914C9G8</accession>
<protein>
    <submittedName>
        <fullName evidence="3">UBA domain-containing protein</fullName>
    </submittedName>
</protein>
<keyword evidence="2" id="KW-1185">Reference proteome</keyword>
<dbReference type="WBParaSite" id="ACRNAN_Path_643.g2404.t1">
    <property type="protein sequence ID" value="ACRNAN_Path_643.g2404.t1"/>
    <property type="gene ID" value="ACRNAN_Path_643.g2404"/>
</dbReference>